<comment type="caution">
    <text evidence="2">The sequence shown here is derived from an EMBL/GenBank/DDBJ whole genome shotgun (WGS) entry which is preliminary data.</text>
</comment>
<protein>
    <submittedName>
        <fullName evidence="2">Uncharacterized protein</fullName>
    </submittedName>
</protein>
<sequence>MEFRYSHYLGELHSVGFDEELCLSYAEKINIQDLNETRLIKSCTSDRNSQTSDFCSLNELSASIWSTDLTNVEEPNTSISTTTSYNDKSKLEEMKNSCTYFRDILDNSQKYSTKKTESQPKTQSLESNRYHNSDEIGPKSIRKEEVPSSHEEFIESIKEWKYSKRSDTMFISMNRKVGLSYYHMLNKANPGFKRNYKFRDKDYSKLKEVYDKEILPFLRDGTPEADNKNHDFEASTITCTLCEDCCC</sequence>
<gene>
    <name evidence="2" type="ORF">ECRASSUSDP1_LOCUS13161</name>
</gene>
<accession>A0AAD1UPL6</accession>
<evidence type="ECO:0000313" key="3">
    <source>
        <dbReference type="Proteomes" id="UP001295684"/>
    </source>
</evidence>
<name>A0AAD1UPL6_EUPCR</name>
<reference evidence="2" key="1">
    <citation type="submission" date="2023-07" db="EMBL/GenBank/DDBJ databases">
        <authorList>
            <consortium name="AG Swart"/>
            <person name="Singh M."/>
            <person name="Singh A."/>
            <person name="Seah K."/>
            <person name="Emmerich C."/>
        </authorList>
    </citation>
    <scope>NUCLEOTIDE SEQUENCE</scope>
    <source>
        <strain evidence="2">DP1</strain>
    </source>
</reference>
<feature type="compositionally biased region" description="Basic and acidic residues" evidence="1">
    <location>
        <begin position="128"/>
        <end position="148"/>
    </location>
</feature>
<dbReference type="EMBL" id="CAMPGE010013093">
    <property type="protein sequence ID" value="CAI2371836.1"/>
    <property type="molecule type" value="Genomic_DNA"/>
</dbReference>
<organism evidence="2 3">
    <name type="scientific">Euplotes crassus</name>
    <dbReference type="NCBI Taxonomy" id="5936"/>
    <lineage>
        <taxon>Eukaryota</taxon>
        <taxon>Sar</taxon>
        <taxon>Alveolata</taxon>
        <taxon>Ciliophora</taxon>
        <taxon>Intramacronucleata</taxon>
        <taxon>Spirotrichea</taxon>
        <taxon>Hypotrichia</taxon>
        <taxon>Euplotida</taxon>
        <taxon>Euplotidae</taxon>
        <taxon>Moneuplotes</taxon>
    </lineage>
</organism>
<dbReference type="AlphaFoldDB" id="A0AAD1UPL6"/>
<keyword evidence="3" id="KW-1185">Reference proteome</keyword>
<evidence type="ECO:0000256" key="1">
    <source>
        <dbReference type="SAM" id="MobiDB-lite"/>
    </source>
</evidence>
<evidence type="ECO:0000313" key="2">
    <source>
        <dbReference type="EMBL" id="CAI2371836.1"/>
    </source>
</evidence>
<feature type="region of interest" description="Disordered" evidence="1">
    <location>
        <begin position="111"/>
        <end position="148"/>
    </location>
</feature>
<proteinExistence type="predicted"/>
<dbReference type="Proteomes" id="UP001295684">
    <property type="component" value="Unassembled WGS sequence"/>
</dbReference>